<evidence type="ECO:0000313" key="2">
    <source>
        <dbReference type="Proteomes" id="UP000186096"/>
    </source>
</evidence>
<dbReference type="EMBL" id="FTNI01000022">
    <property type="protein sequence ID" value="SIS00685.1"/>
    <property type="molecule type" value="Genomic_DNA"/>
</dbReference>
<sequence length="105" mass="11290">MTVRAKALITLLASDQGGLPHELPFRTQSLVICACAGEYGSGPSRPFQAAITSDDEEPLIPGDRLHVVTIATTDDDAVDYLRPGGRFRLWCGHDVGTGIVSRRVI</sequence>
<accession>A0A1N7FKB6</accession>
<dbReference type="GeneID" id="97493322"/>
<protein>
    <recommendedName>
        <fullName evidence="3">Elongation factor Tu</fullName>
    </recommendedName>
</protein>
<dbReference type="RefSeq" id="WP_143734549.1">
    <property type="nucleotide sequence ID" value="NZ_CP192071.1"/>
</dbReference>
<name>A0A1N7FKB6_9ACTN</name>
<keyword evidence="2" id="KW-1185">Reference proteome</keyword>
<reference evidence="2" key="1">
    <citation type="submission" date="2017-01" db="EMBL/GenBank/DDBJ databases">
        <authorList>
            <person name="Varghese N."/>
            <person name="Submissions S."/>
        </authorList>
    </citation>
    <scope>NUCLEOTIDE SEQUENCE [LARGE SCALE GENOMIC DNA]</scope>
    <source>
        <strain evidence="2">ATCC 12950</strain>
    </source>
</reference>
<proteinExistence type="predicted"/>
<gene>
    <name evidence="1" type="ORF">SAMN05421833_122109</name>
</gene>
<dbReference type="OrthoDB" id="3538672at2"/>
<dbReference type="AlphaFoldDB" id="A0A1N7FKB6"/>
<dbReference type="STRING" id="58117.SAMN05421833_122109"/>
<organism evidence="1 2">
    <name type="scientific">Microbispora rosea</name>
    <dbReference type="NCBI Taxonomy" id="58117"/>
    <lineage>
        <taxon>Bacteria</taxon>
        <taxon>Bacillati</taxon>
        <taxon>Actinomycetota</taxon>
        <taxon>Actinomycetes</taxon>
        <taxon>Streptosporangiales</taxon>
        <taxon>Streptosporangiaceae</taxon>
        <taxon>Microbispora</taxon>
    </lineage>
</organism>
<dbReference type="Proteomes" id="UP000186096">
    <property type="component" value="Unassembled WGS sequence"/>
</dbReference>
<evidence type="ECO:0008006" key="3">
    <source>
        <dbReference type="Google" id="ProtNLM"/>
    </source>
</evidence>
<evidence type="ECO:0000313" key="1">
    <source>
        <dbReference type="EMBL" id="SIS00685.1"/>
    </source>
</evidence>